<evidence type="ECO:0000313" key="6">
    <source>
        <dbReference type="Proteomes" id="UP000307507"/>
    </source>
</evidence>
<accession>A0A4S3ZS78</accession>
<dbReference type="InterPro" id="IPR003284">
    <property type="entry name" value="Sal_SpvB"/>
</dbReference>
<dbReference type="EMBL" id="SSNZ01000008">
    <property type="protein sequence ID" value="THF48475.1"/>
    <property type="molecule type" value="Genomic_DNA"/>
</dbReference>
<keyword evidence="4" id="KW-0732">Signal</keyword>
<evidence type="ECO:0000256" key="4">
    <source>
        <dbReference type="SAM" id="SignalP"/>
    </source>
</evidence>
<dbReference type="Pfam" id="PF03534">
    <property type="entry name" value="SpvB"/>
    <property type="match status" value="1"/>
</dbReference>
<dbReference type="GO" id="GO:0005737">
    <property type="term" value="C:cytoplasm"/>
    <property type="evidence" value="ECO:0007669"/>
    <property type="project" value="InterPro"/>
</dbReference>
<comment type="subcellular location">
    <subcellularLocation>
        <location evidence="1">Secreted</location>
    </subcellularLocation>
</comment>
<evidence type="ECO:0000256" key="2">
    <source>
        <dbReference type="ARBA" id="ARBA00022525"/>
    </source>
</evidence>
<dbReference type="RefSeq" id="WP_136403937.1">
    <property type="nucleotide sequence ID" value="NZ_SSNZ01000008.1"/>
</dbReference>
<dbReference type="GO" id="GO:0005576">
    <property type="term" value="C:extracellular region"/>
    <property type="evidence" value="ECO:0007669"/>
    <property type="project" value="UniProtKB-SubCell"/>
</dbReference>
<evidence type="ECO:0000256" key="3">
    <source>
        <dbReference type="ARBA" id="ARBA00023026"/>
    </source>
</evidence>
<evidence type="ECO:0008006" key="7">
    <source>
        <dbReference type="Google" id="ProtNLM"/>
    </source>
</evidence>
<proteinExistence type="predicted"/>
<keyword evidence="2" id="KW-0964">Secreted</keyword>
<organism evidence="5 6">
    <name type="scientific">Flavobacterium supellecticarium</name>
    <dbReference type="NCBI Taxonomy" id="2565924"/>
    <lineage>
        <taxon>Bacteria</taxon>
        <taxon>Pseudomonadati</taxon>
        <taxon>Bacteroidota</taxon>
        <taxon>Flavobacteriia</taxon>
        <taxon>Flavobacteriales</taxon>
        <taxon>Flavobacteriaceae</taxon>
        <taxon>Flavobacterium</taxon>
    </lineage>
</organism>
<keyword evidence="3" id="KW-0843">Virulence</keyword>
<reference evidence="5 6" key="1">
    <citation type="submission" date="2019-04" db="EMBL/GenBank/DDBJ databases">
        <title>Flavobacterium sp. nov. isolated from construction timber.</title>
        <authorList>
            <person name="Lin S.-Y."/>
            <person name="Chang C.-T."/>
            <person name="Young C.-C."/>
        </authorList>
    </citation>
    <scope>NUCLEOTIDE SEQUENCE [LARGE SCALE GENOMIC DNA]</scope>
    <source>
        <strain evidence="5 6">CC-CTC003</strain>
    </source>
</reference>
<sequence length="240" mass="26191">MGKKITLFIILSALLSAIPVLSQTPLVGSATEVGVTEGKLTVSASGAANYTIPLYLPPGINETVPKIGISYNSQSGVGMLGYGWNLTGLSSITRVPSTKFHNDKIEIINYNLSDNYALDGQRLLLKSGVHGRDGAVYETENYSNTKVTLVGGIEGAPDRGPDYFIVEYADGSKAYYGYIHGNTSNSRSQTEYSITYWENPQGLRINYYYTNWISNTTVLNSIKYGSAGTDMPINEVFFYL</sequence>
<dbReference type="Proteomes" id="UP000307507">
    <property type="component" value="Unassembled WGS sequence"/>
</dbReference>
<keyword evidence="6" id="KW-1185">Reference proteome</keyword>
<dbReference type="OrthoDB" id="6225685at2"/>
<feature type="signal peptide" evidence="4">
    <location>
        <begin position="1"/>
        <end position="22"/>
    </location>
</feature>
<feature type="chain" id="PRO_5020424513" description="Virulence plasmid B protein" evidence="4">
    <location>
        <begin position="23"/>
        <end position="240"/>
    </location>
</feature>
<comment type="caution">
    <text evidence="5">The sequence shown here is derived from an EMBL/GenBank/DDBJ whole genome shotgun (WGS) entry which is preliminary data.</text>
</comment>
<protein>
    <recommendedName>
        <fullName evidence="7">Virulence plasmid B protein</fullName>
    </recommendedName>
</protein>
<gene>
    <name evidence="5" type="ORF">E6C50_14420</name>
</gene>
<dbReference type="AlphaFoldDB" id="A0A4S3ZS78"/>
<evidence type="ECO:0000256" key="1">
    <source>
        <dbReference type="ARBA" id="ARBA00004613"/>
    </source>
</evidence>
<evidence type="ECO:0000313" key="5">
    <source>
        <dbReference type="EMBL" id="THF48475.1"/>
    </source>
</evidence>
<name>A0A4S3ZS78_9FLAO</name>